<accession>A0ABS8VAP9</accession>
<organism evidence="2 3">
    <name type="scientific">Datura stramonium</name>
    <name type="common">Jimsonweed</name>
    <name type="synonym">Common thornapple</name>
    <dbReference type="NCBI Taxonomy" id="4076"/>
    <lineage>
        <taxon>Eukaryota</taxon>
        <taxon>Viridiplantae</taxon>
        <taxon>Streptophyta</taxon>
        <taxon>Embryophyta</taxon>
        <taxon>Tracheophyta</taxon>
        <taxon>Spermatophyta</taxon>
        <taxon>Magnoliopsida</taxon>
        <taxon>eudicotyledons</taxon>
        <taxon>Gunneridae</taxon>
        <taxon>Pentapetalae</taxon>
        <taxon>asterids</taxon>
        <taxon>lamiids</taxon>
        <taxon>Solanales</taxon>
        <taxon>Solanaceae</taxon>
        <taxon>Solanoideae</taxon>
        <taxon>Datureae</taxon>
        <taxon>Datura</taxon>
    </lineage>
</organism>
<proteinExistence type="predicted"/>
<dbReference type="Proteomes" id="UP000823775">
    <property type="component" value="Unassembled WGS sequence"/>
</dbReference>
<keyword evidence="3" id="KW-1185">Reference proteome</keyword>
<evidence type="ECO:0000313" key="3">
    <source>
        <dbReference type="Proteomes" id="UP000823775"/>
    </source>
</evidence>
<comment type="caution">
    <text evidence="2">The sequence shown here is derived from an EMBL/GenBank/DDBJ whole genome shotgun (WGS) entry which is preliminary data.</text>
</comment>
<dbReference type="EMBL" id="JACEIK010003843">
    <property type="protein sequence ID" value="MCD9643270.1"/>
    <property type="molecule type" value="Genomic_DNA"/>
</dbReference>
<evidence type="ECO:0000256" key="1">
    <source>
        <dbReference type="SAM" id="MobiDB-lite"/>
    </source>
</evidence>
<evidence type="ECO:0000313" key="2">
    <source>
        <dbReference type="EMBL" id="MCD9643270.1"/>
    </source>
</evidence>
<name>A0ABS8VAP9_DATST</name>
<feature type="region of interest" description="Disordered" evidence="1">
    <location>
        <begin position="67"/>
        <end position="97"/>
    </location>
</feature>
<reference evidence="2 3" key="1">
    <citation type="journal article" date="2021" name="BMC Genomics">
        <title>Datura genome reveals duplications of psychoactive alkaloid biosynthetic genes and high mutation rate following tissue culture.</title>
        <authorList>
            <person name="Rajewski A."/>
            <person name="Carter-House D."/>
            <person name="Stajich J."/>
            <person name="Litt A."/>
        </authorList>
    </citation>
    <scope>NUCLEOTIDE SEQUENCE [LARGE SCALE GENOMIC DNA]</scope>
    <source>
        <strain evidence="2">AR-01</strain>
    </source>
</reference>
<gene>
    <name evidence="2" type="ORF">HAX54_030590</name>
</gene>
<protein>
    <submittedName>
        <fullName evidence="2">Uncharacterized protein</fullName>
    </submittedName>
</protein>
<sequence>MLYETVSTKQDPNKVKLVHGNYYGFVCETMKRKAKIVVRGKRPTREGSGWLAKKTPRRRLAHLMALGGASEGKGAQKETMVSGRRRRGNQSVAKSRAREVHGVVALGDFA</sequence>